<dbReference type="EMBL" id="JBCGBO010000004">
    <property type="protein sequence ID" value="KAK9207767.1"/>
    <property type="molecule type" value="Genomic_DNA"/>
</dbReference>
<sequence>MVTVQLAPNQVELFPHCVEEMGGIVGPMALMKDSDRKEEAKTSIHLLYPVQRETPANHHEAGGQKPSSHMARWNQHHQHSLQLALNSNDTHPPPLDIEIQLQHPQMPLAIKYL</sequence>
<name>A0AAP0MGL3_9ROSI</name>
<evidence type="ECO:0000313" key="2">
    <source>
        <dbReference type="EMBL" id="KAK9207767.1"/>
    </source>
</evidence>
<feature type="region of interest" description="Disordered" evidence="1">
    <location>
        <begin position="50"/>
        <end position="79"/>
    </location>
</feature>
<accession>A0AAP0MGL3</accession>
<evidence type="ECO:0000256" key="1">
    <source>
        <dbReference type="SAM" id="MobiDB-lite"/>
    </source>
</evidence>
<comment type="caution">
    <text evidence="2">The sequence shown here is derived from an EMBL/GenBank/DDBJ whole genome shotgun (WGS) entry which is preliminary data.</text>
</comment>
<dbReference type="Proteomes" id="UP001428341">
    <property type="component" value="Unassembled WGS sequence"/>
</dbReference>
<keyword evidence="3" id="KW-1185">Reference proteome</keyword>
<evidence type="ECO:0000313" key="3">
    <source>
        <dbReference type="Proteomes" id="UP001428341"/>
    </source>
</evidence>
<gene>
    <name evidence="2" type="ORF">WN944_000113</name>
</gene>
<organism evidence="2 3">
    <name type="scientific">Citrus x changshan-huyou</name>
    <dbReference type="NCBI Taxonomy" id="2935761"/>
    <lineage>
        <taxon>Eukaryota</taxon>
        <taxon>Viridiplantae</taxon>
        <taxon>Streptophyta</taxon>
        <taxon>Embryophyta</taxon>
        <taxon>Tracheophyta</taxon>
        <taxon>Spermatophyta</taxon>
        <taxon>Magnoliopsida</taxon>
        <taxon>eudicotyledons</taxon>
        <taxon>Gunneridae</taxon>
        <taxon>Pentapetalae</taxon>
        <taxon>rosids</taxon>
        <taxon>malvids</taxon>
        <taxon>Sapindales</taxon>
        <taxon>Rutaceae</taxon>
        <taxon>Aurantioideae</taxon>
        <taxon>Citrus</taxon>
    </lineage>
</organism>
<dbReference type="AlphaFoldDB" id="A0AAP0MGL3"/>
<protein>
    <submittedName>
        <fullName evidence="2">Uncharacterized protein</fullName>
    </submittedName>
</protein>
<proteinExistence type="predicted"/>
<reference evidence="2 3" key="1">
    <citation type="submission" date="2024-05" db="EMBL/GenBank/DDBJ databases">
        <title>Haplotype-resolved chromosome-level genome assembly of Huyou (Citrus changshanensis).</title>
        <authorList>
            <person name="Miao C."/>
            <person name="Chen W."/>
            <person name="Wu Y."/>
            <person name="Wang L."/>
            <person name="Zhao S."/>
            <person name="Grierson D."/>
            <person name="Xu C."/>
            <person name="Chen K."/>
        </authorList>
    </citation>
    <scope>NUCLEOTIDE SEQUENCE [LARGE SCALE GENOMIC DNA]</scope>
    <source>
        <strain evidence="2">01-14</strain>
        <tissue evidence="2">Leaf</tissue>
    </source>
</reference>